<protein>
    <submittedName>
        <fullName evidence="2">Acriflavine resistance protein B</fullName>
    </submittedName>
</protein>
<dbReference type="STRING" id="420662.Mpe_A2964"/>
<keyword evidence="1" id="KW-0472">Membrane</keyword>
<dbReference type="PANTHER" id="PTHR32063">
    <property type="match status" value="1"/>
</dbReference>
<dbReference type="GO" id="GO:0005886">
    <property type="term" value="C:plasma membrane"/>
    <property type="evidence" value="ECO:0007669"/>
    <property type="project" value="TreeGrafter"/>
</dbReference>
<evidence type="ECO:0000256" key="1">
    <source>
        <dbReference type="SAM" id="Phobius"/>
    </source>
</evidence>
<sequence>MYLQDRGALGHDALMAARNQLLGLAAKSPVLVAVRPNGQDDTPQFSVQIDSAKAGALGLAMSDVNATLSAAWGSSYINDFIDKGRVKRVYLQADAPHRMLPEDLDKWYVRNAQGDMVPFSAFASAKWSYGSPRLERFNGLPALNIQGQPAPGRSTGEAMEEMERLVAQLPAGIGLDWTGLSYEERLSGSQAPLLYALSLLVVFLCLAALYESWSIPFSVMLVVPLGVLGALIAASSRGLSNDVYFQVGLLTTIGLSAKNAILIVEFAKEQMEHGKGLIEATLEAVRLRLRPILMTSLAFAFGVLPLALATGAGSGSQNAIGTGVLGGMIAATFLGIFFVPLFFVVVRRLFRQRKVDPAPQGAPAVAEGQ</sequence>
<feature type="transmembrane region" description="Helical" evidence="1">
    <location>
        <begin position="292"/>
        <end position="312"/>
    </location>
</feature>
<dbReference type="SUPFAM" id="SSF82714">
    <property type="entry name" value="Multidrug efflux transporter AcrB TolC docking domain, DN and DC subdomains"/>
    <property type="match status" value="1"/>
</dbReference>
<gene>
    <name evidence="2" type="ordered locus">Mpe_A2964</name>
</gene>
<dbReference type="InterPro" id="IPR027463">
    <property type="entry name" value="AcrB_DN_DC_subdom"/>
</dbReference>
<dbReference type="FunFam" id="1.20.1640.10:FF:000002">
    <property type="entry name" value="Efflux pump membrane transporter"/>
    <property type="match status" value="1"/>
</dbReference>
<keyword evidence="3" id="KW-1185">Reference proteome</keyword>
<dbReference type="Gene3D" id="3.30.70.1440">
    <property type="entry name" value="Multidrug efflux transporter AcrB pore domain"/>
    <property type="match status" value="1"/>
</dbReference>
<dbReference type="Proteomes" id="UP000000366">
    <property type="component" value="Chromosome"/>
</dbReference>
<dbReference type="InterPro" id="IPR001036">
    <property type="entry name" value="Acrflvin-R"/>
</dbReference>
<dbReference type="eggNOG" id="COG0841">
    <property type="taxonomic scope" value="Bacteria"/>
</dbReference>
<accession>A2SK28</accession>
<keyword evidence="1" id="KW-1133">Transmembrane helix</keyword>
<dbReference type="Pfam" id="PF00873">
    <property type="entry name" value="ACR_tran"/>
    <property type="match status" value="1"/>
</dbReference>
<dbReference type="SUPFAM" id="SSF82866">
    <property type="entry name" value="Multidrug efflux transporter AcrB transmembrane domain"/>
    <property type="match status" value="1"/>
</dbReference>
<feature type="transmembrane region" description="Helical" evidence="1">
    <location>
        <begin position="193"/>
        <end position="210"/>
    </location>
</feature>
<feature type="transmembrane region" description="Helical" evidence="1">
    <location>
        <begin position="243"/>
        <end position="267"/>
    </location>
</feature>
<dbReference type="GO" id="GO:0042910">
    <property type="term" value="F:xenobiotic transmembrane transporter activity"/>
    <property type="evidence" value="ECO:0007669"/>
    <property type="project" value="TreeGrafter"/>
</dbReference>
<name>A2SK28_METPP</name>
<feature type="transmembrane region" description="Helical" evidence="1">
    <location>
        <begin position="324"/>
        <end position="346"/>
    </location>
</feature>
<reference evidence="2 3" key="1">
    <citation type="journal article" date="2007" name="J. Bacteriol.">
        <title>Whole-genome analysis of the methyl tert-butyl ether-degrading beta-proteobacterium Methylibium petroleiphilum PM1.</title>
        <authorList>
            <person name="Kane S.R."/>
            <person name="Chakicherla A.Y."/>
            <person name="Chain P.S.G."/>
            <person name="Schmidt R."/>
            <person name="Shin M.W."/>
            <person name="Legler T.C."/>
            <person name="Scow K.M."/>
            <person name="Larimer F.W."/>
            <person name="Lucas S.M."/>
            <person name="Richardson P.M."/>
            <person name="Hristova K.R."/>
        </authorList>
    </citation>
    <scope>NUCLEOTIDE SEQUENCE [LARGE SCALE GENOMIC DNA]</scope>
    <source>
        <strain evidence="3">ATCC BAA-1232 / LMG 22953 / PM1</strain>
    </source>
</reference>
<evidence type="ECO:0000313" key="2">
    <source>
        <dbReference type="EMBL" id="ABM95917.1"/>
    </source>
</evidence>
<proteinExistence type="predicted"/>
<dbReference type="AlphaFoldDB" id="A2SK28"/>
<organism evidence="2 3">
    <name type="scientific">Methylibium petroleiphilum (strain ATCC BAA-1232 / LMG 22953 / PM1)</name>
    <dbReference type="NCBI Taxonomy" id="420662"/>
    <lineage>
        <taxon>Bacteria</taxon>
        <taxon>Pseudomonadati</taxon>
        <taxon>Pseudomonadota</taxon>
        <taxon>Betaproteobacteria</taxon>
        <taxon>Burkholderiales</taxon>
        <taxon>Sphaerotilaceae</taxon>
        <taxon>Methylibium</taxon>
    </lineage>
</organism>
<evidence type="ECO:0000313" key="3">
    <source>
        <dbReference type="Proteomes" id="UP000000366"/>
    </source>
</evidence>
<keyword evidence="1" id="KW-0812">Transmembrane</keyword>
<dbReference type="Gene3D" id="1.20.1640.10">
    <property type="entry name" value="Multidrug efflux transporter AcrB transmembrane domain"/>
    <property type="match status" value="1"/>
</dbReference>
<dbReference type="PANTHER" id="PTHR32063:SF13">
    <property type="entry name" value="MULTIDRUG EFFLUX PUMP SUBUNIT ACRB-RELATED"/>
    <property type="match status" value="1"/>
</dbReference>
<dbReference type="FunFam" id="3.30.2090.10:FF:000002">
    <property type="entry name" value="Efflux pump membrane transporter"/>
    <property type="match status" value="1"/>
</dbReference>
<feature type="transmembrane region" description="Helical" evidence="1">
    <location>
        <begin position="217"/>
        <end position="237"/>
    </location>
</feature>
<dbReference type="KEGG" id="mpt:Mpe_A2964"/>
<dbReference type="Gene3D" id="3.30.2090.10">
    <property type="entry name" value="Multidrug efflux transporter AcrB TolC docking domain, DN and DC subdomains"/>
    <property type="match status" value="1"/>
</dbReference>
<dbReference type="EMBL" id="CP000555">
    <property type="protein sequence ID" value="ABM95917.1"/>
    <property type="molecule type" value="Genomic_DNA"/>
</dbReference>
<dbReference type="SUPFAM" id="SSF82693">
    <property type="entry name" value="Multidrug efflux transporter AcrB pore domain, PN1, PN2, PC1 and PC2 subdomains"/>
    <property type="match status" value="1"/>
</dbReference>
<dbReference type="HOGENOM" id="CLU_002755_2_0_4"/>